<feature type="domain" description="LD-carboxypeptidase N-terminal" evidence="7">
    <location>
        <begin position="13"/>
        <end position="130"/>
    </location>
</feature>
<dbReference type="InterPro" id="IPR003507">
    <property type="entry name" value="S66_fam"/>
</dbReference>
<organism evidence="9 10">
    <name type="scientific">Heyndrickxia oleronia</name>
    <dbReference type="NCBI Taxonomy" id="38875"/>
    <lineage>
        <taxon>Bacteria</taxon>
        <taxon>Bacillati</taxon>
        <taxon>Bacillota</taxon>
        <taxon>Bacilli</taxon>
        <taxon>Bacillales</taxon>
        <taxon>Bacillaceae</taxon>
        <taxon>Heyndrickxia</taxon>
    </lineage>
</organism>
<dbReference type="GO" id="GO:0008236">
    <property type="term" value="F:serine-type peptidase activity"/>
    <property type="evidence" value="ECO:0007669"/>
    <property type="project" value="UniProtKB-KW"/>
</dbReference>
<evidence type="ECO:0000256" key="1">
    <source>
        <dbReference type="ARBA" id="ARBA00010233"/>
    </source>
</evidence>
<evidence type="ECO:0000259" key="7">
    <source>
        <dbReference type="Pfam" id="PF02016"/>
    </source>
</evidence>
<evidence type="ECO:0000256" key="4">
    <source>
        <dbReference type="ARBA" id="ARBA00022801"/>
    </source>
</evidence>
<dbReference type="Proteomes" id="UP000189761">
    <property type="component" value="Unassembled WGS sequence"/>
</dbReference>
<dbReference type="CDD" id="cd07025">
    <property type="entry name" value="Peptidase_S66"/>
    <property type="match status" value="1"/>
</dbReference>
<dbReference type="InterPro" id="IPR027478">
    <property type="entry name" value="LdcA_N"/>
</dbReference>
<feature type="active site" description="Nucleophile" evidence="6">
    <location>
        <position position="110"/>
    </location>
</feature>
<keyword evidence="3" id="KW-0645">Protease</keyword>
<dbReference type="SUPFAM" id="SSF52317">
    <property type="entry name" value="Class I glutamine amidotransferase-like"/>
    <property type="match status" value="1"/>
</dbReference>
<feature type="domain" description="LD-carboxypeptidase C-terminal" evidence="8">
    <location>
        <begin position="179"/>
        <end position="295"/>
    </location>
</feature>
<keyword evidence="5" id="KW-0720">Serine protease</keyword>
<dbReference type="InterPro" id="IPR040921">
    <property type="entry name" value="Peptidase_S66C"/>
</dbReference>
<dbReference type="Pfam" id="PF02016">
    <property type="entry name" value="Peptidase_S66"/>
    <property type="match status" value="1"/>
</dbReference>
<comment type="caution">
    <text evidence="9">The sequence shown here is derived from an EMBL/GenBank/DDBJ whole genome shotgun (WGS) entry which is preliminary data.</text>
</comment>
<name>A0A8E2LEY5_9BACI</name>
<evidence type="ECO:0000259" key="8">
    <source>
        <dbReference type="Pfam" id="PF17676"/>
    </source>
</evidence>
<gene>
    <name evidence="9" type="ORF">BWZ43_14805</name>
</gene>
<feature type="active site" description="Charge relay system" evidence="6">
    <location>
        <position position="281"/>
    </location>
</feature>
<dbReference type="RefSeq" id="WP_078110567.1">
    <property type="nucleotide sequence ID" value="NZ_CP065424.1"/>
</dbReference>
<keyword evidence="2 9" id="KW-0121">Carboxypeptidase</keyword>
<keyword evidence="4" id="KW-0378">Hydrolase</keyword>
<dbReference type="InterPro" id="IPR029062">
    <property type="entry name" value="Class_I_gatase-like"/>
</dbReference>
<dbReference type="SUPFAM" id="SSF141986">
    <property type="entry name" value="LD-carboxypeptidase A C-terminal domain-like"/>
    <property type="match status" value="1"/>
</dbReference>
<dbReference type="GO" id="GO:0004180">
    <property type="term" value="F:carboxypeptidase activity"/>
    <property type="evidence" value="ECO:0007669"/>
    <property type="project" value="UniProtKB-KW"/>
</dbReference>
<comment type="similarity">
    <text evidence="1">Belongs to the peptidase S66 family.</text>
</comment>
<evidence type="ECO:0000313" key="9">
    <source>
        <dbReference type="EMBL" id="OOP67629.1"/>
    </source>
</evidence>
<dbReference type="Gene3D" id="3.50.30.60">
    <property type="entry name" value="LD-carboxypeptidase A C-terminal domain-like"/>
    <property type="match status" value="1"/>
</dbReference>
<proteinExistence type="inferred from homology"/>
<dbReference type="PIRSF" id="PIRSF028757">
    <property type="entry name" value="LD-carboxypeptidase"/>
    <property type="match status" value="1"/>
</dbReference>
<dbReference type="Gene3D" id="3.40.50.10740">
    <property type="entry name" value="Class I glutamine amidotransferase-like"/>
    <property type="match status" value="1"/>
</dbReference>
<dbReference type="PANTHER" id="PTHR30237:SF2">
    <property type="entry name" value="MUREIN TETRAPEPTIDE CARBOXYPEPTIDASE"/>
    <property type="match status" value="1"/>
</dbReference>
<accession>A0A8E2LEY5</accession>
<evidence type="ECO:0000313" key="10">
    <source>
        <dbReference type="Proteomes" id="UP000189761"/>
    </source>
</evidence>
<reference evidence="9 10" key="1">
    <citation type="submission" date="2017-01" db="EMBL/GenBank/DDBJ databases">
        <title>Draft genome sequence of Bacillus oleronius.</title>
        <authorList>
            <person name="Allam M."/>
        </authorList>
    </citation>
    <scope>NUCLEOTIDE SEQUENCE [LARGE SCALE GENOMIC DNA]</scope>
    <source>
        <strain evidence="9 10">DSM 9356</strain>
    </source>
</reference>
<keyword evidence="10" id="KW-1185">Reference proteome</keyword>
<dbReference type="Pfam" id="PF17676">
    <property type="entry name" value="Peptidase_S66C"/>
    <property type="match status" value="1"/>
</dbReference>
<evidence type="ECO:0000256" key="3">
    <source>
        <dbReference type="ARBA" id="ARBA00022670"/>
    </source>
</evidence>
<dbReference type="EMBL" id="MTLA01000178">
    <property type="protein sequence ID" value="OOP67629.1"/>
    <property type="molecule type" value="Genomic_DNA"/>
</dbReference>
<dbReference type="GO" id="GO:0006508">
    <property type="term" value="P:proteolysis"/>
    <property type="evidence" value="ECO:0007669"/>
    <property type="project" value="UniProtKB-KW"/>
</dbReference>
<protein>
    <submittedName>
        <fullName evidence="9">LD-carboxypeptidase</fullName>
    </submittedName>
</protein>
<dbReference type="InterPro" id="IPR027461">
    <property type="entry name" value="Carboxypeptidase_A_C_sf"/>
</dbReference>
<dbReference type="PANTHER" id="PTHR30237">
    <property type="entry name" value="MURAMOYLTETRAPEPTIDE CARBOXYPEPTIDASE"/>
    <property type="match status" value="1"/>
</dbReference>
<evidence type="ECO:0000256" key="5">
    <source>
        <dbReference type="ARBA" id="ARBA00022825"/>
    </source>
</evidence>
<evidence type="ECO:0000256" key="2">
    <source>
        <dbReference type="ARBA" id="ARBA00022645"/>
    </source>
</evidence>
<feature type="active site" description="Charge relay system" evidence="6">
    <location>
        <position position="210"/>
    </location>
</feature>
<sequence>MKKPIALQKGDTIGLIAPSSPVRHPEEVERSVQLLEEFGFQVIVGESCHSQYGYLAGRDEVRARDVNLMFANPEVDGIICLRGGYGSPRILNQLDYEMIQKNPKTFLGYSDITAMHIALNQLCHLVTYHGPMPASDMLKDFDHFSKESFFQAITSPNPLGIIENPPGEEIHSLVTGKATGPIIGGNLSLIAGTIGTNYEIDTRGKLLLLEDIDEEPYRVDGMLNQLRLAGKFHDCSGVIIGDWNNCIPKDLEKPSLTLMEVFEDLIVPFGKPTIYNIKIGHCEPKITVPLGVEAVLDADQCSLTIVESATRG</sequence>
<dbReference type="InterPro" id="IPR040449">
    <property type="entry name" value="Peptidase_S66_N"/>
</dbReference>
<evidence type="ECO:0000256" key="6">
    <source>
        <dbReference type="PIRSR" id="PIRSR028757-1"/>
    </source>
</evidence>
<dbReference type="AlphaFoldDB" id="A0A8E2LEY5"/>